<proteinExistence type="predicted"/>
<organism evidence="1 2">
    <name type="scientific">[Clostridium] symbiosum ATCC 14940</name>
    <dbReference type="NCBI Taxonomy" id="411472"/>
    <lineage>
        <taxon>Bacteria</taxon>
        <taxon>Bacillati</taxon>
        <taxon>Bacillota</taxon>
        <taxon>Clostridia</taxon>
        <taxon>Lachnospirales</taxon>
        <taxon>Lachnospiraceae</taxon>
        <taxon>Otoolea</taxon>
    </lineage>
</organism>
<dbReference type="AlphaFoldDB" id="A0ABC9TYE1"/>
<dbReference type="EMBL" id="AWSU01000162">
    <property type="protein sequence ID" value="ERI77243.1"/>
    <property type="molecule type" value="Genomic_DNA"/>
</dbReference>
<gene>
    <name evidence="1" type="ORF">CLOSYM_02140</name>
</gene>
<reference evidence="1 2" key="1">
    <citation type="submission" date="2013-07" db="EMBL/GenBank/DDBJ databases">
        <authorList>
            <person name="Weinstock G."/>
            <person name="Sodergren E."/>
            <person name="Wylie T."/>
            <person name="Fulton L."/>
            <person name="Fulton R."/>
            <person name="Fronick C."/>
            <person name="O'Laughlin M."/>
            <person name="Godfrey J."/>
            <person name="Miner T."/>
            <person name="Herter B."/>
            <person name="Appelbaum E."/>
            <person name="Cordes M."/>
            <person name="Lek S."/>
            <person name="Wollam A."/>
            <person name="Pepin K.H."/>
            <person name="Palsikar V.B."/>
            <person name="Mitreva M."/>
            <person name="Wilson R.K."/>
        </authorList>
    </citation>
    <scope>NUCLEOTIDE SEQUENCE [LARGE SCALE GENOMIC DNA]</scope>
    <source>
        <strain evidence="1 2">ATCC 14940</strain>
    </source>
</reference>
<dbReference type="Proteomes" id="UP000016491">
    <property type="component" value="Unassembled WGS sequence"/>
</dbReference>
<protein>
    <submittedName>
        <fullName evidence="1">Uncharacterized protein</fullName>
    </submittedName>
</protein>
<evidence type="ECO:0000313" key="2">
    <source>
        <dbReference type="Proteomes" id="UP000016491"/>
    </source>
</evidence>
<comment type="caution">
    <text evidence="1">The sequence shown here is derived from an EMBL/GenBank/DDBJ whole genome shotgun (WGS) entry which is preliminary data.</text>
</comment>
<name>A0ABC9TYE1_CLOSY</name>
<evidence type="ECO:0000313" key="1">
    <source>
        <dbReference type="EMBL" id="ERI77243.1"/>
    </source>
</evidence>
<accession>A0ABC9TYE1</accession>
<sequence length="41" mass="4946">MLRSLLRSSAERAGYRYRKNFLLKKCRKIRDFPVLTAFLNI</sequence>